<dbReference type="EMBL" id="JAPHEH010000001">
    <property type="protein sequence ID" value="MDG4476107.1"/>
    <property type="molecule type" value="Genomic_DNA"/>
</dbReference>
<evidence type="ECO:0000313" key="3">
    <source>
        <dbReference type="EMBL" id="MDG4476107.1"/>
    </source>
</evidence>
<reference evidence="3" key="1">
    <citation type="journal article" date="2022" name="bioRxiv">
        <title>Thiovibrio frasassiensisgen. nov., sp. nov., an autotrophic, elemental sulfur disproportionating bacterium isolated from sulfidic karst sediment, and proposal of Thiovibrionaceae fam. nov.</title>
        <authorList>
            <person name="Aronson H."/>
            <person name="Thomas C."/>
            <person name="Bhattacharyya M."/>
            <person name="Eckstein S."/>
            <person name="Jensen S."/>
            <person name="Barco R."/>
            <person name="Macalady J."/>
            <person name="Amend J."/>
        </authorList>
    </citation>
    <scope>NUCLEOTIDE SEQUENCE</scope>
    <source>
        <strain evidence="3">RS19-109</strain>
    </source>
</reference>
<dbReference type="AlphaFoldDB" id="A0A9X4RQB4"/>
<dbReference type="PANTHER" id="PTHR42709:SF4">
    <property type="entry name" value="INNER MEMBRANE PROTEIN YQAA"/>
    <property type="match status" value="1"/>
</dbReference>
<evidence type="ECO:0000259" key="2">
    <source>
        <dbReference type="Pfam" id="PF09335"/>
    </source>
</evidence>
<feature type="transmembrane region" description="Helical" evidence="1">
    <location>
        <begin position="123"/>
        <end position="144"/>
    </location>
</feature>
<name>A0A9X4RQB4_9BACT</name>
<organism evidence="3 4">
    <name type="scientific">Thiovibrio frasassiensis</name>
    <dbReference type="NCBI Taxonomy" id="2984131"/>
    <lineage>
        <taxon>Bacteria</taxon>
        <taxon>Pseudomonadati</taxon>
        <taxon>Thermodesulfobacteriota</taxon>
        <taxon>Desulfobulbia</taxon>
        <taxon>Desulfobulbales</taxon>
        <taxon>Thiovibrionaceae</taxon>
        <taxon>Thiovibrio</taxon>
    </lineage>
</organism>
<protein>
    <submittedName>
        <fullName evidence="3">DedA family protein</fullName>
    </submittedName>
</protein>
<dbReference type="InterPro" id="IPR032816">
    <property type="entry name" value="VTT_dom"/>
</dbReference>
<keyword evidence="4" id="KW-1185">Reference proteome</keyword>
<sequence>MDIFFNHQGYLALFLLSFLASTLVPLGSEWLLVALLLNGHPLVLSVGVATAGNTLGACATHGIGLYGGSFLLGRVLRVSESARLRAERIFARYGSWSLFFSWLPIIGDPLCLVSGILKVRFGFFFALVLSGKLLRYLCVGLLTLQAVS</sequence>
<feature type="domain" description="VTT" evidence="2">
    <location>
        <begin position="28"/>
        <end position="139"/>
    </location>
</feature>
<keyword evidence="1" id="KW-0472">Membrane</keyword>
<evidence type="ECO:0000313" key="4">
    <source>
        <dbReference type="Proteomes" id="UP001154240"/>
    </source>
</evidence>
<accession>A0A9X4RQB4</accession>
<keyword evidence="1" id="KW-0812">Transmembrane</keyword>
<keyword evidence="1" id="KW-1133">Transmembrane helix</keyword>
<evidence type="ECO:0000256" key="1">
    <source>
        <dbReference type="SAM" id="Phobius"/>
    </source>
</evidence>
<dbReference type="RefSeq" id="WP_307633076.1">
    <property type="nucleotide sequence ID" value="NZ_JAPHEH010000001.1"/>
</dbReference>
<comment type="caution">
    <text evidence="3">The sequence shown here is derived from an EMBL/GenBank/DDBJ whole genome shotgun (WGS) entry which is preliminary data.</text>
</comment>
<gene>
    <name evidence="3" type="ORF">OLX77_08060</name>
</gene>
<proteinExistence type="predicted"/>
<feature type="transmembrane region" description="Helical" evidence="1">
    <location>
        <begin position="93"/>
        <end position="117"/>
    </location>
</feature>
<feature type="transmembrane region" description="Helical" evidence="1">
    <location>
        <begin position="43"/>
        <end position="72"/>
    </location>
</feature>
<feature type="transmembrane region" description="Helical" evidence="1">
    <location>
        <begin position="12"/>
        <end position="37"/>
    </location>
</feature>
<dbReference type="Pfam" id="PF09335">
    <property type="entry name" value="VTT_dom"/>
    <property type="match status" value="1"/>
</dbReference>
<dbReference type="InterPro" id="IPR051311">
    <property type="entry name" value="DedA_domain"/>
</dbReference>
<dbReference type="PANTHER" id="PTHR42709">
    <property type="entry name" value="ALKALINE PHOSPHATASE LIKE PROTEIN"/>
    <property type="match status" value="1"/>
</dbReference>
<reference evidence="3" key="2">
    <citation type="submission" date="2022-10" db="EMBL/GenBank/DDBJ databases">
        <authorList>
            <person name="Aronson H.S."/>
        </authorList>
    </citation>
    <scope>NUCLEOTIDE SEQUENCE</scope>
    <source>
        <strain evidence="3">RS19-109</strain>
    </source>
</reference>
<dbReference type="Proteomes" id="UP001154240">
    <property type="component" value="Unassembled WGS sequence"/>
</dbReference>